<organism evidence="2 3">
    <name type="scientific">Kitasatospora terrestris</name>
    <dbReference type="NCBI Taxonomy" id="258051"/>
    <lineage>
        <taxon>Bacteria</taxon>
        <taxon>Bacillati</taxon>
        <taxon>Actinomycetota</taxon>
        <taxon>Actinomycetes</taxon>
        <taxon>Kitasatosporales</taxon>
        <taxon>Streptomycetaceae</taxon>
        <taxon>Kitasatospora</taxon>
    </lineage>
</organism>
<feature type="region of interest" description="Disordered" evidence="1">
    <location>
        <begin position="92"/>
        <end position="145"/>
    </location>
</feature>
<protein>
    <submittedName>
        <fullName evidence="2">Uncharacterized protein</fullName>
    </submittedName>
</protein>
<name>A0ABP9DCZ8_9ACTN</name>
<feature type="compositionally biased region" description="Low complexity" evidence="1">
    <location>
        <begin position="176"/>
        <end position="188"/>
    </location>
</feature>
<sequence length="459" mass="47705">MTVQELGPNPADVQSLRAELDELLRARQFAAQRERRLTEAVRADYAQAPASADQELLRQLAQARTLREGLGVRCLELSDRLLALEDRLQSERHSSARSTAEAGHRHPSAAGPAPHSPAAPTAGATTGRAARPAQPARKRPTGARFGGVHQYEPEVEPVLPPVAAQPLRGARFGGVQAAPPDAQHADAAPRPPGALPADADRPEPAAPAAPLRSPGELTALAQRVGELHRRGAAHESAAVVAQAAVTLAPADVARLVALLRAGGPAGSAGYLARSVAHSSAGQAAGTLAELRRTGQTDEAAALFHALWSTPAVALPALLTALESTGQSADGQTLLWEWASAPAPELAELALRLWESGRAADVRSLLRQAAGRPTADVAAVVLALDRTLALGLVGEVVRLRQAADIGALAAQVHADAELYGALLAAVVAQDESRARSALAALRAHGLPTDPLPRTRSRSRR</sequence>
<dbReference type="EMBL" id="BAABIS010000001">
    <property type="protein sequence ID" value="GAA4837149.1"/>
    <property type="molecule type" value="Genomic_DNA"/>
</dbReference>
<proteinExistence type="predicted"/>
<feature type="region of interest" description="Disordered" evidence="1">
    <location>
        <begin position="172"/>
        <end position="215"/>
    </location>
</feature>
<dbReference type="Proteomes" id="UP001501752">
    <property type="component" value="Unassembled WGS sequence"/>
</dbReference>
<dbReference type="RefSeq" id="WP_345695545.1">
    <property type="nucleotide sequence ID" value="NZ_BAABIS010000001.1"/>
</dbReference>
<accession>A0ABP9DCZ8</accession>
<comment type="caution">
    <text evidence="2">The sequence shown here is derived from an EMBL/GenBank/DDBJ whole genome shotgun (WGS) entry which is preliminary data.</text>
</comment>
<feature type="compositionally biased region" description="Low complexity" evidence="1">
    <location>
        <begin position="108"/>
        <end position="135"/>
    </location>
</feature>
<evidence type="ECO:0000256" key="1">
    <source>
        <dbReference type="SAM" id="MobiDB-lite"/>
    </source>
</evidence>
<reference evidence="3" key="1">
    <citation type="journal article" date="2019" name="Int. J. Syst. Evol. Microbiol.">
        <title>The Global Catalogue of Microorganisms (GCM) 10K type strain sequencing project: providing services to taxonomists for standard genome sequencing and annotation.</title>
        <authorList>
            <consortium name="The Broad Institute Genomics Platform"/>
            <consortium name="The Broad Institute Genome Sequencing Center for Infectious Disease"/>
            <person name="Wu L."/>
            <person name="Ma J."/>
        </authorList>
    </citation>
    <scope>NUCLEOTIDE SEQUENCE [LARGE SCALE GENOMIC DNA]</scope>
    <source>
        <strain evidence="3">JCM 13006</strain>
    </source>
</reference>
<gene>
    <name evidence="2" type="ORF">GCM10023235_10160</name>
</gene>
<evidence type="ECO:0000313" key="2">
    <source>
        <dbReference type="EMBL" id="GAA4837149.1"/>
    </source>
</evidence>
<evidence type="ECO:0000313" key="3">
    <source>
        <dbReference type="Proteomes" id="UP001501752"/>
    </source>
</evidence>
<keyword evidence="3" id="KW-1185">Reference proteome</keyword>